<dbReference type="Proteomes" id="UP000284706">
    <property type="component" value="Unassembled WGS sequence"/>
</dbReference>
<evidence type="ECO:0000313" key="2">
    <source>
        <dbReference type="Proteomes" id="UP000284706"/>
    </source>
</evidence>
<dbReference type="AlphaFoldDB" id="A0A409YTR7"/>
<comment type="caution">
    <text evidence="1">The sequence shown here is derived from an EMBL/GenBank/DDBJ whole genome shotgun (WGS) entry which is preliminary data.</text>
</comment>
<evidence type="ECO:0000313" key="1">
    <source>
        <dbReference type="EMBL" id="PPR06404.1"/>
    </source>
</evidence>
<proteinExistence type="predicted"/>
<feature type="non-terminal residue" evidence="1">
    <location>
        <position position="1"/>
    </location>
</feature>
<gene>
    <name evidence="1" type="ORF">CVT26_004850</name>
</gene>
<reference evidence="1 2" key="1">
    <citation type="journal article" date="2018" name="Evol. Lett.">
        <title>Horizontal gene cluster transfer increased hallucinogenic mushroom diversity.</title>
        <authorList>
            <person name="Reynolds H.T."/>
            <person name="Vijayakumar V."/>
            <person name="Gluck-Thaler E."/>
            <person name="Korotkin H.B."/>
            <person name="Matheny P.B."/>
            <person name="Slot J.C."/>
        </authorList>
    </citation>
    <scope>NUCLEOTIDE SEQUENCE [LARGE SCALE GENOMIC DNA]</scope>
    <source>
        <strain evidence="1 2">SRW20</strain>
    </source>
</reference>
<name>A0A409YTR7_9AGAR</name>
<dbReference type="EMBL" id="NHYE01000329">
    <property type="protein sequence ID" value="PPR06404.1"/>
    <property type="molecule type" value="Genomic_DNA"/>
</dbReference>
<sequence length="239" mass="26916">WVQPKLNGTKGISWCSTTSSTLVRHASEKYVIVTWTNTKRAIASELWLAQMPPDKDAVEPGPENPVQDILICPEKRQGNSNRNSSGHCVSLMIHEPCLLRRPTSIPSIHPLFHMSLVRILFHLTHSGAYQSLGSGMDSLCLENGTLSEASSILHAQSRNYKALYRPQPPMECCLLLLQCLNVYCFRTLNVHLRKPGIIYSHRRQSPASLIHIFTPHKLESKKVNDTSSRRDLPRGTWSS</sequence>
<keyword evidence="2" id="KW-1185">Reference proteome</keyword>
<protein>
    <submittedName>
        <fullName evidence="1">Uncharacterized protein</fullName>
    </submittedName>
</protein>
<organism evidence="1 2">
    <name type="scientific">Gymnopilus dilepis</name>
    <dbReference type="NCBI Taxonomy" id="231916"/>
    <lineage>
        <taxon>Eukaryota</taxon>
        <taxon>Fungi</taxon>
        <taxon>Dikarya</taxon>
        <taxon>Basidiomycota</taxon>
        <taxon>Agaricomycotina</taxon>
        <taxon>Agaricomycetes</taxon>
        <taxon>Agaricomycetidae</taxon>
        <taxon>Agaricales</taxon>
        <taxon>Agaricineae</taxon>
        <taxon>Hymenogastraceae</taxon>
        <taxon>Gymnopilus</taxon>
    </lineage>
</organism>
<accession>A0A409YTR7</accession>
<dbReference type="InParanoid" id="A0A409YTR7"/>